<evidence type="ECO:0000313" key="2">
    <source>
        <dbReference type="Proteomes" id="UP000464577"/>
    </source>
</evidence>
<keyword evidence="2" id="KW-1185">Reference proteome</keyword>
<protein>
    <submittedName>
        <fullName evidence="1">Uncharacterized protein</fullName>
    </submittedName>
</protein>
<name>A0A6P1W1X4_9BACT</name>
<accession>A0A6P1W1X4</accession>
<dbReference type="AlphaFoldDB" id="A0A6P1W1X4"/>
<dbReference type="EMBL" id="CP045997">
    <property type="protein sequence ID" value="QHV99413.1"/>
    <property type="molecule type" value="Genomic_DNA"/>
</dbReference>
<gene>
    <name evidence="1" type="ORF">GJR95_32325</name>
</gene>
<dbReference type="Proteomes" id="UP000464577">
    <property type="component" value="Chromosome"/>
</dbReference>
<organism evidence="1 2">
    <name type="scientific">Spirosoma endbachense</name>
    <dbReference type="NCBI Taxonomy" id="2666025"/>
    <lineage>
        <taxon>Bacteria</taxon>
        <taxon>Pseudomonadati</taxon>
        <taxon>Bacteroidota</taxon>
        <taxon>Cytophagia</taxon>
        <taxon>Cytophagales</taxon>
        <taxon>Cytophagaceae</taxon>
        <taxon>Spirosoma</taxon>
    </lineage>
</organism>
<proteinExistence type="predicted"/>
<dbReference type="KEGG" id="senf:GJR95_32325"/>
<dbReference type="RefSeq" id="WP_162389816.1">
    <property type="nucleotide sequence ID" value="NZ_CP045997.1"/>
</dbReference>
<sequence>MKIILLLLIVTTNGFSQNLSVSKKPMYFGQITPVAQVKEKPASELADSTTYNATTCPKCYEAVKTIYEDTIFVNDQYGFRKMKIVRCRFGTKQIRISNEKITMPKSQPLKE</sequence>
<evidence type="ECO:0000313" key="1">
    <source>
        <dbReference type="EMBL" id="QHV99413.1"/>
    </source>
</evidence>
<reference evidence="1 2" key="1">
    <citation type="submission" date="2019-11" db="EMBL/GenBank/DDBJ databases">
        <title>Spirosoma endbachense sp. nov., isolated from a natural salt meadow.</title>
        <authorList>
            <person name="Rojas J."/>
            <person name="Ambika Manirajan B."/>
            <person name="Ratering S."/>
            <person name="Suarez C."/>
            <person name="Geissler-Plaum R."/>
            <person name="Schnell S."/>
        </authorList>
    </citation>
    <scope>NUCLEOTIDE SEQUENCE [LARGE SCALE GENOMIC DNA]</scope>
    <source>
        <strain evidence="1 2">I-24</strain>
    </source>
</reference>